<feature type="non-terminal residue" evidence="2">
    <location>
        <position position="1"/>
    </location>
</feature>
<feature type="transmembrane region" description="Helical" evidence="1">
    <location>
        <begin position="20"/>
        <end position="42"/>
    </location>
</feature>
<evidence type="ECO:0000256" key="1">
    <source>
        <dbReference type="SAM" id="Phobius"/>
    </source>
</evidence>
<reference evidence="2 3" key="1">
    <citation type="submission" date="2023-10" db="EMBL/GenBank/DDBJ databases">
        <authorList>
            <person name="Wang X.X."/>
        </authorList>
    </citation>
    <scope>NUCLEOTIDE SEQUENCE [LARGE SCALE GENOMIC DNA]</scope>
    <source>
        <strain evidence="2 3">NBRC 12816</strain>
    </source>
</reference>
<dbReference type="Proteomes" id="UP001278571">
    <property type="component" value="Unassembled WGS sequence"/>
</dbReference>
<keyword evidence="3" id="KW-1185">Reference proteome</keyword>
<keyword evidence="1" id="KW-0472">Membrane</keyword>
<proteinExistence type="predicted"/>
<organism evidence="2 3">
    <name type="scientific">Streptomyces roseolus</name>
    <dbReference type="NCBI Taxonomy" id="67358"/>
    <lineage>
        <taxon>Bacteria</taxon>
        <taxon>Bacillati</taxon>
        <taxon>Actinomycetota</taxon>
        <taxon>Actinomycetes</taxon>
        <taxon>Kitasatosporales</taxon>
        <taxon>Streptomycetaceae</taxon>
        <taxon>Streptomyces</taxon>
    </lineage>
</organism>
<gene>
    <name evidence="2" type="ORF">R2363_22435</name>
</gene>
<dbReference type="EMBL" id="JAWJZF010000424">
    <property type="protein sequence ID" value="MDX2294927.1"/>
    <property type="molecule type" value="Genomic_DNA"/>
</dbReference>
<keyword evidence="1" id="KW-0812">Transmembrane</keyword>
<name>A0ABU4KB45_9ACTN</name>
<sequence length="59" mass="6348">AIGFGWATRSVAFVRRHIRVVNLIGGALLIVLGLLMVTGLWGSWMSSLQGVMQGVQLPL</sequence>
<evidence type="ECO:0000313" key="2">
    <source>
        <dbReference type="EMBL" id="MDX2294927.1"/>
    </source>
</evidence>
<comment type="caution">
    <text evidence="2">The sequence shown here is derived from an EMBL/GenBank/DDBJ whole genome shotgun (WGS) entry which is preliminary data.</text>
</comment>
<protein>
    <submittedName>
        <fullName evidence="2">Cytochrome c biogenesis protein CcdA</fullName>
    </submittedName>
</protein>
<evidence type="ECO:0000313" key="3">
    <source>
        <dbReference type="Proteomes" id="UP001278571"/>
    </source>
</evidence>
<accession>A0ABU4KB45</accession>
<keyword evidence="1" id="KW-1133">Transmembrane helix</keyword>